<keyword evidence="2" id="KW-0808">Transferase</keyword>
<dbReference type="InterPro" id="IPR051091">
    <property type="entry name" value="O-Glucosyltr/Glycosyltrsf_90"/>
</dbReference>
<feature type="region of interest" description="Disordered" evidence="3">
    <location>
        <begin position="429"/>
        <end position="463"/>
    </location>
</feature>
<evidence type="ECO:0000256" key="2">
    <source>
        <dbReference type="ARBA" id="ARBA00022679"/>
    </source>
</evidence>
<sequence>MNNMASFSRFAPALSLMVTLLAFWVTADRQLLPEVAPEILPFMDNMHEEDVIAIEKPPPGYEPATTEAEWEPIFQMNLFRDFRRYKEKVAKVRHPLNLTGLAYQLKLLKRWRHVMVVMIRNNLIYWYLPTTDKEIRRRGRLHVQTLTEGSERLQLQLPDTIYCFNLYDEPICKMAGRCVVPVFSMHKRFNAKTDRAEDDDVLLPHLGHSFDRLLFFPWHQKDPRAMLRATMQASMDTDCVRAQLAELSSRIPGAKLLDVGFSRNRKESWDMPKSYQRPYIPIHSHALYKFLINADGHVSSSRLGYIMQTNSVILKQRSPWIEYYYRSLVPGTHVLEYGPEDVLDLLIKYKDPKLDGELRRLANASQHFCAKYLTTDGKVRYTVRALQEYTQLYGDAMPALVQDVHVGPDRDLSPSDFETLMEMMRATKWRKDGGSSSSNDSSNGTSDGSSSLRRRRRSNMTDAVEAGVGYLPIRLAGQQH</sequence>
<feature type="signal peptide" evidence="4">
    <location>
        <begin position="1"/>
        <end position="29"/>
    </location>
</feature>
<feature type="chain" id="PRO_5035287284" description="Glycosyl transferase CAP10 domain-containing protein" evidence="4">
    <location>
        <begin position="30"/>
        <end position="480"/>
    </location>
</feature>
<dbReference type="EMBL" id="BNCO01000051">
    <property type="protein sequence ID" value="GIL62389.1"/>
    <property type="molecule type" value="Genomic_DNA"/>
</dbReference>
<dbReference type="Pfam" id="PF05686">
    <property type="entry name" value="Glyco_transf_90"/>
    <property type="match status" value="1"/>
</dbReference>
<evidence type="ECO:0000256" key="4">
    <source>
        <dbReference type="SAM" id="SignalP"/>
    </source>
</evidence>
<dbReference type="GO" id="GO:0016740">
    <property type="term" value="F:transferase activity"/>
    <property type="evidence" value="ECO:0007669"/>
    <property type="project" value="UniProtKB-KW"/>
</dbReference>
<dbReference type="Proteomes" id="UP000747399">
    <property type="component" value="Unassembled WGS sequence"/>
</dbReference>
<keyword evidence="4" id="KW-0732">Signal</keyword>
<dbReference type="PANTHER" id="PTHR12203:SF35">
    <property type="entry name" value="PROTEIN O-GLUCOSYLTRANSFERASE 1"/>
    <property type="match status" value="1"/>
</dbReference>
<keyword evidence="7" id="KW-1185">Reference proteome</keyword>
<comment type="similarity">
    <text evidence="1">Belongs to the glycosyltransferase 90 family.</text>
</comment>
<dbReference type="SMART" id="SM00672">
    <property type="entry name" value="CAP10"/>
    <property type="match status" value="1"/>
</dbReference>
<gene>
    <name evidence="6" type="ORF">Vafri_16612</name>
</gene>
<accession>A0A8J4F5V0</accession>
<name>A0A8J4F5V0_9CHLO</name>
<dbReference type="PANTHER" id="PTHR12203">
    <property type="entry name" value="KDEL LYS-ASP-GLU-LEU CONTAINING - RELATED"/>
    <property type="match status" value="1"/>
</dbReference>
<organism evidence="6 7">
    <name type="scientific">Volvox africanus</name>
    <dbReference type="NCBI Taxonomy" id="51714"/>
    <lineage>
        <taxon>Eukaryota</taxon>
        <taxon>Viridiplantae</taxon>
        <taxon>Chlorophyta</taxon>
        <taxon>core chlorophytes</taxon>
        <taxon>Chlorophyceae</taxon>
        <taxon>CS clade</taxon>
        <taxon>Chlamydomonadales</taxon>
        <taxon>Volvocaceae</taxon>
        <taxon>Volvox</taxon>
    </lineage>
</organism>
<evidence type="ECO:0000313" key="6">
    <source>
        <dbReference type="EMBL" id="GIL62389.1"/>
    </source>
</evidence>
<dbReference type="AlphaFoldDB" id="A0A8J4F5V0"/>
<feature type="compositionally biased region" description="Low complexity" evidence="3">
    <location>
        <begin position="434"/>
        <end position="451"/>
    </location>
</feature>
<evidence type="ECO:0000259" key="5">
    <source>
        <dbReference type="SMART" id="SM00672"/>
    </source>
</evidence>
<evidence type="ECO:0000256" key="3">
    <source>
        <dbReference type="SAM" id="MobiDB-lite"/>
    </source>
</evidence>
<protein>
    <recommendedName>
        <fullName evidence="5">Glycosyl transferase CAP10 domain-containing protein</fullName>
    </recommendedName>
</protein>
<evidence type="ECO:0000256" key="1">
    <source>
        <dbReference type="ARBA" id="ARBA00010118"/>
    </source>
</evidence>
<dbReference type="InterPro" id="IPR006598">
    <property type="entry name" value="CAP10"/>
</dbReference>
<reference evidence="6" key="1">
    <citation type="journal article" date="2021" name="Proc. Natl. Acad. Sci. U.S.A.">
        <title>Three genomes in the algal genus Volvox reveal the fate of a haploid sex-determining region after a transition to homothallism.</title>
        <authorList>
            <person name="Yamamoto K."/>
            <person name="Hamaji T."/>
            <person name="Kawai-Toyooka H."/>
            <person name="Matsuzaki R."/>
            <person name="Takahashi F."/>
            <person name="Nishimura Y."/>
            <person name="Kawachi M."/>
            <person name="Noguchi H."/>
            <person name="Minakuchi Y."/>
            <person name="Umen J.G."/>
            <person name="Toyoda A."/>
            <person name="Nozaki H."/>
        </authorList>
    </citation>
    <scope>NUCLEOTIDE SEQUENCE</scope>
    <source>
        <strain evidence="6">NIES-3780</strain>
    </source>
</reference>
<evidence type="ECO:0000313" key="7">
    <source>
        <dbReference type="Proteomes" id="UP000747399"/>
    </source>
</evidence>
<proteinExistence type="inferred from homology"/>
<comment type="caution">
    <text evidence="6">The sequence shown here is derived from an EMBL/GenBank/DDBJ whole genome shotgun (WGS) entry which is preliminary data.</text>
</comment>
<feature type="domain" description="Glycosyl transferase CAP10" evidence="5">
    <location>
        <begin position="156"/>
        <end position="396"/>
    </location>
</feature>